<evidence type="ECO:0000313" key="2">
    <source>
        <dbReference type="Proteomes" id="UP000276984"/>
    </source>
</evidence>
<accession>A0A494RKM1</accession>
<evidence type="ECO:0000313" key="1">
    <source>
        <dbReference type="EMBL" id="AYG96019.1"/>
    </source>
</evidence>
<dbReference type="OrthoDB" id="7205828at2"/>
<dbReference type="Proteomes" id="UP000276984">
    <property type="component" value="Chromosome"/>
</dbReference>
<organism evidence="1 2">
    <name type="scientific">Brevundimonas naejangsanensis</name>
    <dbReference type="NCBI Taxonomy" id="588932"/>
    <lineage>
        <taxon>Bacteria</taxon>
        <taxon>Pseudomonadati</taxon>
        <taxon>Pseudomonadota</taxon>
        <taxon>Alphaproteobacteria</taxon>
        <taxon>Caulobacterales</taxon>
        <taxon>Caulobacteraceae</taxon>
        <taxon>Brevundimonas</taxon>
    </lineage>
</organism>
<sequence>MPITHIVERAFQIAESDPACLKVGDITAALAIEGYGSIDRFHLDGNVIRAQLRKRIALRLAKSA</sequence>
<proteinExistence type="predicted"/>
<protein>
    <submittedName>
        <fullName evidence="1">Uncharacterized protein</fullName>
    </submittedName>
</protein>
<dbReference type="AlphaFoldDB" id="A0A494RKM1"/>
<dbReference type="EMBL" id="CP032707">
    <property type="protein sequence ID" value="AYG96019.1"/>
    <property type="molecule type" value="Genomic_DNA"/>
</dbReference>
<keyword evidence="2" id="KW-1185">Reference proteome</keyword>
<reference evidence="1 2" key="1">
    <citation type="submission" date="2018-10" db="EMBL/GenBank/DDBJ databases">
        <title>Complete genome sequence of Brevundimonas naejangsanensis BRV3.</title>
        <authorList>
            <person name="Berrios L."/>
            <person name="Ely B."/>
        </authorList>
    </citation>
    <scope>NUCLEOTIDE SEQUENCE [LARGE SCALE GENOMIC DNA]</scope>
    <source>
        <strain evidence="1 2">BRV3</strain>
    </source>
</reference>
<gene>
    <name evidence="1" type="ORF">D8I30_13155</name>
</gene>
<dbReference type="RefSeq" id="WP_121483151.1">
    <property type="nucleotide sequence ID" value="NZ_CP032707.1"/>
</dbReference>
<name>A0A494RKM1_9CAUL</name>